<dbReference type="Pfam" id="PF03101">
    <property type="entry name" value="FAR1"/>
    <property type="match status" value="1"/>
</dbReference>
<dbReference type="PANTHER" id="PTHR47718">
    <property type="entry name" value="OS01G0519700 PROTEIN"/>
    <property type="match status" value="1"/>
</dbReference>
<reference evidence="4" key="1">
    <citation type="submission" date="2025-08" db="UniProtKB">
        <authorList>
            <consortium name="RefSeq"/>
        </authorList>
    </citation>
    <scope>IDENTIFICATION</scope>
    <source>
        <tissue evidence="4">Leaves</tissue>
    </source>
</reference>
<sequence length="249" mass="28179">MNKMEESGKSNLVEPTTYTRRSLFSEDELLEPTTGSNAEDEILEPTSGCNDDEGMLEPTSGCNDDEEVSKPTTGMVFKTEVELIKYYKKYGKQTGFGIMTQRSRRTQDESVKYITFGCASGGKARNCSINLVKPRLTTKTECKARINAVLRQLDLVVEAGGFDKLPFIEKDARNYIDKARHLRLGKGGVVALRDYFVRMQYKNEGFYSLMDLDDDGKLKNIFRTDAQSRATYGYFGDVVNFDTTYLTNR</sequence>
<dbReference type="InterPro" id="IPR004330">
    <property type="entry name" value="FAR1_DNA_bnd_dom"/>
</dbReference>
<dbReference type="RefSeq" id="XP_035548686.1">
    <property type="nucleotide sequence ID" value="XM_035692793.1"/>
</dbReference>
<evidence type="ECO:0000256" key="1">
    <source>
        <dbReference type="SAM" id="MobiDB-lite"/>
    </source>
</evidence>
<dbReference type="AlphaFoldDB" id="A0A6P9EMK9"/>
<dbReference type="OrthoDB" id="747268at2759"/>
<keyword evidence="3" id="KW-1185">Reference proteome</keyword>
<evidence type="ECO:0000259" key="2">
    <source>
        <dbReference type="Pfam" id="PF03101"/>
    </source>
</evidence>
<evidence type="ECO:0000313" key="3">
    <source>
        <dbReference type="Proteomes" id="UP000235220"/>
    </source>
</evidence>
<feature type="region of interest" description="Disordered" evidence="1">
    <location>
        <begin position="1"/>
        <end position="68"/>
    </location>
</feature>
<accession>A0A6P9EMK9</accession>
<protein>
    <submittedName>
        <fullName evidence="4">Protein FAR-RED ELONGATED HYPOCOTYL 3-like</fullName>
    </submittedName>
</protein>
<dbReference type="PANTHER" id="PTHR47718:SF13">
    <property type="entry name" value="OS09G0290500 PROTEIN"/>
    <property type="match status" value="1"/>
</dbReference>
<evidence type="ECO:0000313" key="4">
    <source>
        <dbReference type="RefSeq" id="XP_035548686.1"/>
    </source>
</evidence>
<dbReference type="GeneID" id="109000533"/>
<feature type="compositionally biased region" description="Polar residues" evidence="1">
    <location>
        <begin position="9"/>
        <end position="22"/>
    </location>
</feature>
<dbReference type="InParanoid" id="A0A6P9EMK9"/>
<feature type="domain" description="FAR1" evidence="2">
    <location>
        <begin position="85"/>
        <end position="149"/>
    </location>
</feature>
<dbReference type="Proteomes" id="UP000235220">
    <property type="component" value="Chromosome 8"/>
</dbReference>
<proteinExistence type="predicted"/>
<dbReference type="KEGG" id="jre:109000533"/>
<organism evidence="3 4">
    <name type="scientific">Juglans regia</name>
    <name type="common">English walnut</name>
    <dbReference type="NCBI Taxonomy" id="51240"/>
    <lineage>
        <taxon>Eukaryota</taxon>
        <taxon>Viridiplantae</taxon>
        <taxon>Streptophyta</taxon>
        <taxon>Embryophyta</taxon>
        <taxon>Tracheophyta</taxon>
        <taxon>Spermatophyta</taxon>
        <taxon>Magnoliopsida</taxon>
        <taxon>eudicotyledons</taxon>
        <taxon>Gunneridae</taxon>
        <taxon>Pentapetalae</taxon>
        <taxon>rosids</taxon>
        <taxon>fabids</taxon>
        <taxon>Fagales</taxon>
        <taxon>Juglandaceae</taxon>
        <taxon>Juglans</taxon>
    </lineage>
</organism>
<name>A0A6P9EMK9_JUGRE</name>
<gene>
    <name evidence="4" type="primary">LOC109000533</name>
</gene>